<dbReference type="AlphaFoldDB" id="A0A2H0UMZ2"/>
<reference evidence="2" key="1">
    <citation type="submission" date="2017-09" db="EMBL/GenBank/DDBJ databases">
        <title>Depth-based differentiation of microbial function through sediment-hosted aquifers and enrichment of novel symbionts in the deep terrestrial subsurface.</title>
        <authorList>
            <person name="Probst A.J."/>
            <person name="Ladd B."/>
            <person name="Jarett J.K."/>
            <person name="Geller-Mcgrath D.E."/>
            <person name="Sieber C.M.K."/>
            <person name="Emerson J.B."/>
            <person name="Anantharaman K."/>
            <person name="Thomas B.C."/>
            <person name="Malmstrom R."/>
            <person name="Stieglmeier M."/>
            <person name="Klingl A."/>
            <person name="Woyke T."/>
            <person name="Ryan C.M."/>
            <person name="Banfield J.F."/>
        </authorList>
    </citation>
    <scope>NUCLEOTIDE SEQUENCE [LARGE SCALE GENOMIC DNA]</scope>
</reference>
<comment type="caution">
    <text evidence="1">The sequence shown here is derived from an EMBL/GenBank/DDBJ whole genome shotgun (WGS) entry which is preliminary data.</text>
</comment>
<evidence type="ECO:0000313" key="2">
    <source>
        <dbReference type="Proteomes" id="UP000230903"/>
    </source>
</evidence>
<gene>
    <name evidence="1" type="ORF">COU10_02865</name>
</gene>
<evidence type="ECO:0000313" key="1">
    <source>
        <dbReference type="EMBL" id="PIR87789.1"/>
    </source>
</evidence>
<proteinExistence type="predicted"/>
<feature type="non-terminal residue" evidence="1">
    <location>
        <position position="107"/>
    </location>
</feature>
<sequence length="107" mass="11607">MAVAEPAAQPNSFEFLAQISSITSLPVMYEKPVEKMTVTATAYNSVVGQTDSTPCIAARGYDLCEADKENVVAANFVPIGTELLINGEKYTVVDRMNSRYSRFCTGT</sequence>
<dbReference type="EMBL" id="PFBC01000044">
    <property type="protein sequence ID" value="PIR87789.1"/>
    <property type="molecule type" value="Genomic_DNA"/>
</dbReference>
<protein>
    <submittedName>
        <fullName evidence="1">Uncharacterized protein</fullName>
    </submittedName>
</protein>
<accession>A0A2H0UMZ2</accession>
<name>A0A2H0UMZ2_9BACT</name>
<organism evidence="1 2">
    <name type="scientific">Candidatus Harrisonbacteria bacterium CG10_big_fil_rev_8_21_14_0_10_45_28</name>
    <dbReference type="NCBI Taxonomy" id="1974586"/>
    <lineage>
        <taxon>Bacteria</taxon>
        <taxon>Candidatus Harrisoniibacteriota</taxon>
    </lineage>
</organism>
<dbReference type="Proteomes" id="UP000230903">
    <property type="component" value="Unassembled WGS sequence"/>
</dbReference>